<dbReference type="Pfam" id="PF05678">
    <property type="entry name" value="VQ"/>
    <property type="match status" value="1"/>
</dbReference>
<dbReference type="PANTHER" id="PTHR33624">
    <property type="entry name" value="SIGMA FACTOR BINDING PROTEIN 1, CHLOROPLASTIC"/>
    <property type="match status" value="1"/>
</dbReference>
<name>A0AAE1N3I8_9FABA</name>
<accession>A0AAE1N3I8</accession>
<feature type="compositionally biased region" description="Basic residues" evidence="1">
    <location>
        <begin position="11"/>
        <end position="22"/>
    </location>
</feature>
<dbReference type="AlphaFoldDB" id="A0AAE1N3I8"/>
<dbReference type="EMBL" id="JAWXYG010000002">
    <property type="protein sequence ID" value="KAK4281935.1"/>
    <property type="molecule type" value="Genomic_DNA"/>
</dbReference>
<feature type="region of interest" description="Disordered" evidence="1">
    <location>
        <begin position="57"/>
        <end position="114"/>
    </location>
</feature>
<gene>
    <name evidence="3" type="ORF">QN277_013377</name>
</gene>
<organism evidence="3 4">
    <name type="scientific">Acacia crassicarpa</name>
    <name type="common">northern wattle</name>
    <dbReference type="NCBI Taxonomy" id="499986"/>
    <lineage>
        <taxon>Eukaryota</taxon>
        <taxon>Viridiplantae</taxon>
        <taxon>Streptophyta</taxon>
        <taxon>Embryophyta</taxon>
        <taxon>Tracheophyta</taxon>
        <taxon>Spermatophyta</taxon>
        <taxon>Magnoliopsida</taxon>
        <taxon>eudicotyledons</taxon>
        <taxon>Gunneridae</taxon>
        <taxon>Pentapetalae</taxon>
        <taxon>rosids</taxon>
        <taxon>fabids</taxon>
        <taxon>Fabales</taxon>
        <taxon>Fabaceae</taxon>
        <taxon>Caesalpinioideae</taxon>
        <taxon>mimosoid clade</taxon>
        <taxon>Acacieae</taxon>
        <taxon>Acacia</taxon>
    </lineage>
</organism>
<dbReference type="PANTHER" id="PTHR33624:SF2">
    <property type="entry name" value="SIGMA FACTOR BINDING PROTEIN 1, CHLOROPLASTIC"/>
    <property type="match status" value="1"/>
</dbReference>
<feature type="domain" description="VQ" evidence="2">
    <location>
        <begin position="33"/>
        <end position="58"/>
    </location>
</feature>
<evidence type="ECO:0000313" key="3">
    <source>
        <dbReference type="EMBL" id="KAK4281935.1"/>
    </source>
</evidence>
<proteinExistence type="predicted"/>
<feature type="compositionally biased region" description="Polar residues" evidence="1">
    <location>
        <begin position="1"/>
        <end position="10"/>
    </location>
</feature>
<dbReference type="InterPro" id="IPR008889">
    <property type="entry name" value="VQ"/>
</dbReference>
<keyword evidence="4" id="KW-1185">Reference proteome</keyword>
<protein>
    <recommendedName>
        <fullName evidence="2">VQ domain-containing protein</fullName>
    </recommendedName>
</protein>
<dbReference type="InterPro" id="IPR039335">
    <property type="entry name" value="SIB1/2"/>
</dbReference>
<sequence length="212" mass="23793">MDTTNHSVSSSRRKTPTKRCKPDKRDPIKVVYISNPMNFRVTASEFRALVQELTGWDAGSLPDPSRFRNSGGDDSDNVGGGDGRGDQTDNSERKNDRGTTSDDGTLTPRQVEGKDYKWEGQVGSTVDWFEGFDDVDVFASQISTFYESPQADHHQAKPETHFSNVWGFLKWILLTKEGKIISMAEALEFFHLRLALEARLSLHRPPIIAVDC</sequence>
<evidence type="ECO:0000313" key="4">
    <source>
        <dbReference type="Proteomes" id="UP001293593"/>
    </source>
</evidence>
<feature type="region of interest" description="Disordered" evidence="1">
    <location>
        <begin position="1"/>
        <end position="28"/>
    </location>
</feature>
<evidence type="ECO:0000259" key="2">
    <source>
        <dbReference type="Pfam" id="PF05678"/>
    </source>
</evidence>
<evidence type="ECO:0000256" key="1">
    <source>
        <dbReference type="SAM" id="MobiDB-lite"/>
    </source>
</evidence>
<reference evidence="3" key="1">
    <citation type="submission" date="2023-10" db="EMBL/GenBank/DDBJ databases">
        <title>Chromosome-level genome of the transformable northern wattle, Acacia crassicarpa.</title>
        <authorList>
            <person name="Massaro I."/>
            <person name="Sinha N.R."/>
            <person name="Poethig S."/>
            <person name="Leichty A.R."/>
        </authorList>
    </citation>
    <scope>NUCLEOTIDE SEQUENCE</scope>
    <source>
        <strain evidence="3">Acra3RX</strain>
        <tissue evidence="3">Leaf</tissue>
    </source>
</reference>
<dbReference type="Proteomes" id="UP001293593">
    <property type="component" value="Unassembled WGS sequence"/>
</dbReference>
<comment type="caution">
    <text evidence="3">The sequence shown here is derived from an EMBL/GenBank/DDBJ whole genome shotgun (WGS) entry which is preliminary data.</text>
</comment>
<feature type="compositionally biased region" description="Basic and acidic residues" evidence="1">
    <location>
        <begin position="83"/>
        <end position="100"/>
    </location>
</feature>